<keyword evidence="7" id="KW-1185">Reference proteome</keyword>
<evidence type="ECO:0000256" key="2">
    <source>
        <dbReference type="ARBA" id="ARBA00022771"/>
    </source>
</evidence>
<dbReference type="InterPro" id="IPR001841">
    <property type="entry name" value="Znf_RING"/>
</dbReference>
<dbReference type="GO" id="GO:0006511">
    <property type="term" value="P:ubiquitin-dependent protein catabolic process"/>
    <property type="evidence" value="ECO:0007669"/>
    <property type="project" value="TreeGrafter"/>
</dbReference>
<keyword evidence="2 4" id="KW-0863">Zinc-finger</keyword>
<proteinExistence type="predicted"/>
<dbReference type="Proteomes" id="UP000541444">
    <property type="component" value="Unassembled WGS sequence"/>
</dbReference>
<gene>
    <name evidence="6" type="ORF">GIB67_029976</name>
</gene>
<dbReference type="OrthoDB" id="106784at2759"/>
<dbReference type="GO" id="GO:0061630">
    <property type="term" value="F:ubiquitin protein ligase activity"/>
    <property type="evidence" value="ECO:0007669"/>
    <property type="project" value="InterPro"/>
</dbReference>
<sequence length="272" mass="30516">MLHLQPTYKLSISSTEHVTQSESRHQHKEIVFEDEEFLVQSGLSVTIKRVPTGRSSVLPHVDTIDNLGKKRADMAHTFEASPYENVVLENFDDFGIDPYPSLGKSLLDSDPDVDKMNCVSIDKAHNEVSRCSQPSIVRCHNLESSDLSEAIERGTMHFDIEEDTSEIKLELKKEGHKDITKNASSPALSKTDLPSELKCSLCNMIFKDAVMIPCCQHSFCEKCIRVVLVEKESCLKCFSSKCGIKDLLPNVSLRQAIEHFLETELLLSGSNF</sequence>
<feature type="domain" description="RING-type" evidence="5">
    <location>
        <begin position="199"/>
        <end position="237"/>
    </location>
</feature>
<dbReference type="PROSITE" id="PS00518">
    <property type="entry name" value="ZF_RING_1"/>
    <property type="match status" value="1"/>
</dbReference>
<evidence type="ECO:0000313" key="6">
    <source>
        <dbReference type="EMBL" id="KAF6159718.1"/>
    </source>
</evidence>
<evidence type="ECO:0000259" key="5">
    <source>
        <dbReference type="PROSITE" id="PS50089"/>
    </source>
</evidence>
<dbReference type="Gene3D" id="3.30.40.10">
    <property type="entry name" value="Zinc/RING finger domain, C3HC4 (zinc finger)"/>
    <property type="match status" value="1"/>
</dbReference>
<dbReference type="GO" id="GO:0006397">
    <property type="term" value="P:mRNA processing"/>
    <property type="evidence" value="ECO:0007669"/>
    <property type="project" value="InterPro"/>
</dbReference>
<dbReference type="GO" id="GO:0005634">
    <property type="term" value="C:nucleus"/>
    <property type="evidence" value="ECO:0007669"/>
    <property type="project" value="TreeGrafter"/>
</dbReference>
<dbReference type="PROSITE" id="PS50089">
    <property type="entry name" value="ZF_RING_2"/>
    <property type="match status" value="1"/>
</dbReference>
<dbReference type="EMBL" id="JACGCM010001188">
    <property type="protein sequence ID" value="KAF6159718.1"/>
    <property type="molecule type" value="Genomic_DNA"/>
</dbReference>
<dbReference type="InterPro" id="IPR033489">
    <property type="entry name" value="RBBP6"/>
</dbReference>
<protein>
    <recommendedName>
        <fullName evidence="5">RING-type domain-containing protein</fullName>
    </recommendedName>
</protein>
<dbReference type="PANTHER" id="PTHR15439:SF11">
    <property type="entry name" value="E3 UBIQUITIN LIGASE PQT3-LIKE ISOFORM X1"/>
    <property type="match status" value="1"/>
</dbReference>
<comment type="caution">
    <text evidence="6">The sequence shown here is derived from an EMBL/GenBank/DDBJ whole genome shotgun (WGS) entry which is preliminary data.</text>
</comment>
<evidence type="ECO:0000256" key="4">
    <source>
        <dbReference type="PROSITE-ProRule" id="PRU00175"/>
    </source>
</evidence>
<name>A0A7J7MYG5_9MAGN</name>
<dbReference type="PANTHER" id="PTHR15439">
    <property type="entry name" value="RETINOBLASTOMA-BINDING PROTEIN 6"/>
    <property type="match status" value="1"/>
</dbReference>
<dbReference type="CDD" id="cd16620">
    <property type="entry name" value="vRING-HC-C4C4_RBBP6"/>
    <property type="match status" value="1"/>
</dbReference>
<dbReference type="SUPFAM" id="SSF57850">
    <property type="entry name" value="RING/U-box"/>
    <property type="match status" value="1"/>
</dbReference>
<dbReference type="InterPro" id="IPR017907">
    <property type="entry name" value="Znf_RING_CS"/>
</dbReference>
<dbReference type="GO" id="GO:0016567">
    <property type="term" value="P:protein ubiquitination"/>
    <property type="evidence" value="ECO:0007669"/>
    <property type="project" value="InterPro"/>
</dbReference>
<keyword evidence="1" id="KW-0479">Metal-binding</keyword>
<evidence type="ECO:0000313" key="7">
    <source>
        <dbReference type="Proteomes" id="UP000541444"/>
    </source>
</evidence>
<accession>A0A7J7MYG5</accession>
<reference evidence="6 7" key="1">
    <citation type="journal article" date="2020" name="IScience">
        <title>Genome Sequencing of the Endangered Kingdonia uniflora (Circaeasteraceae, Ranunculales) Reveals Potential Mechanisms of Evolutionary Specialization.</title>
        <authorList>
            <person name="Sun Y."/>
            <person name="Deng T."/>
            <person name="Zhang A."/>
            <person name="Moore M.J."/>
            <person name="Landis J.B."/>
            <person name="Lin N."/>
            <person name="Zhang H."/>
            <person name="Zhang X."/>
            <person name="Huang J."/>
            <person name="Zhang X."/>
            <person name="Sun H."/>
            <person name="Wang H."/>
        </authorList>
    </citation>
    <scope>NUCLEOTIDE SEQUENCE [LARGE SCALE GENOMIC DNA]</scope>
    <source>
        <strain evidence="6">TB1705</strain>
        <tissue evidence="6">Leaf</tissue>
    </source>
</reference>
<dbReference type="InterPro" id="IPR013083">
    <property type="entry name" value="Znf_RING/FYVE/PHD"/>
</dbReference>
<keyword evidence="3" id="KW-0862">Zinc</keyword>
<dbReference type="GO" id="GO:0008270">
    <property type="term" value="F:zinc ion binding"/>
    <property type="evidence" value="ECO:0007669"/>
    <property type="project" value="UniProtKB-KW"/>
</dbReference>
<evidence type="ECO:0000256" key="3">
    <source>
        <dbReference type="ARBA" id="ARBA00022833"/>
    </source>
</evidence>
<organism evidence="6 7">
    <name type="scientific">Kingdonia uniflora</name>
    <dbReference type="NCBI Taxonomy" id="39325"/>
    <lineage>
        <taxon>Eukaryota</taxon>
        <taxon>Viridiplantae</taxon>
        <taxon>Streptophyta</taxon>
        <taxon>Embryophyta</taxon>
        <taxon>Tracheophyta</taxon>
        <taxon>Spermatophyta</taxon>
        <taxon>Magnoliopsida</taxon>
        <taxon>Ranunculales</taxon>
        <taxon>Circaeasteraceae</taxon>
        <taxon>Kingdonia</taxon>
    </lineage>
</organism>
<dbReference type="AlphaFoldDB" id="A0A7J7MYG5"/>
<evidence type="ECO:0000256" key="1">
    <source>
        <dbReference type="ARBA" id="ARBA00022723"/>
    </source>
</evidence>